<dbReference type="EMBL" id="NMTQ01000034">
    <property type="protein sequence ID" value="PDX58165.1"/>
    <property type="molecule type" value="Genomic_DNA"/>
</dbReference>
<keyword evidence="8" id="KW-1185">Reference proteome</keyword>
<feature type="region of interest" description="Disordered" evidence="3">
    <location>
        <begin position="1"/>
        <end position="34"/>
    </location>
</feature>
<evidence type="ECO:0000259" key="4">
    <source>
        <dbReference type="Pfam" id="PF25917"/>
    </source>
</evidence>
<feature type="compositionally biased region" description="Gly residues" evidence="3">
    <location>
        <begin position="575"/>
        <end position="595"/>
    </location>
</feature>
<evidence type="ECO:0000256" key="3">
    <source>
        <dbReference type="SAM" id="MobiDB-lite"/>
    </source>
</evidence>
<evidence type="ECO:0000256" key="1">
    <source>
        <dbReference type="ARBA" id="ARBA00004196"/>
    </source>
</evidence>
<proteinExistence type="predicted"/>
<organism evidence="7 8">
    <name type="scientific">Faecalibacterium langellae</name>
    <dbReference type="NCBI Taxonomy" id="3435293"/>
    <lineage>
        <taxon>Bacteria</taxon>
        <taxon>Bacillati</taxon>
        <taxon>Bacillota</taxon>
        <taxon>Clostridia</taxon>
        <taxon>Eubacteriales</taxon>
        <taxon>Oscillospiraceae</taxon>
        <taxon>Faecalibacterium</taxon>
    </lineage>
</organism>
<gene>
    <name evidence="7" type="ORF">CGS46_09550</name>
</gene>
<dbReference type="Proteomes" id="UP000220752">
    <property type="component" value="Unassembled WGS sequence"/>
</dbReference>
<dbReference type="Gene3D" id="2.40.50.100">
    <property type="match status" value="3"/>
</dbReference>
<dbReference type="InterPro" id="IPR058647">
    <property type="entry name" value="BSH_CzcB-like"/>
</dbReference>
<dbReference type="AlphaFoldDB" id="A0A2A6Z9T6"/>
<comment type="caution">
    <text evidence="7">The sequence shown here is derived from an EMBL/GenBank/DDBJ whole genome shotgun (WGS) entry which is preliminary data.</text>
</comment>
<feature type="domain" description="YknX-like beta-barrel" evidence="6">
    <location>
        <begin position="392"/>
        <end position="464"/>
    </location>
</feature>
<dbReference type="Pfam" id="PF25990">
    <property type="entry name" value="Beta-barrel_YknX"/>
    <property type="match status" value="1"/>
</dbReference>
<dbReference type="GO" id="GO:0030313">
    <property type="term" value="C:cell envelope"/>
    <property type="evidence" value="ECO:0007669"/>
    <property type="project" value="UniProtKB-SubCell"/>
</dbReference>
<evidence type="ECO:0000313" key="8">
    <source>
        <dbReference type="Proteomes" id="UP000220752"/>
    </source>
</evidence>
<dbReference type="Gene3D" id="2.40.30.170">
    <property type="match status" value="1"/>
</dbReference>
<feature type="region of interest" description="Disordered" evidence="3">
    <location>
        <begin position="566"/>
        <end position="595"/>
    </location>
</feature>
<dbReference type="Gene3D" id="1.10.287.470">
    <property type="entry name" value="Helix hairpin bin"/>
    <property type="match status" value="1"/>
</dbReference>
<protein>
    <submittedName>
        <fullName evidence="7">RND transporter</fullName>
    </submittedName>
</protein>
<dbReference type="PANTHER" id="PTHR32347:SF14">
    <property type="entry name" value="EFFLUX SYSTEM COMPONENT YKNX-RELATED"/>
    <property type="match status" value="1"/>
</dbReference>
<evidence type="ECO:0000259" key="5">
    <source>
        <dbReference type="Pfam" id="PF25973"/>
    </source>
</evidence>
<dbReference type="Pfam" id="PF25917">
    <property type="entry name" value="BSH_RND"/>
    <property type="match status" value="1"/>
</dbReference>
<dbReference type="InterPro" id="IPR058625">
    <property type="entry name" value="MdtA-like_BSH"/>
</dbReference>
<dbReference type="Gene3D" id="2.40.420.20">
    <property type="match status" value="1"/>
</dbReference>
<evidence type="ECO:0000256" key="2">
    <source>
        <dbReference type="ARBA" id="ARBA00023054"/>
    </source>
</evidence>
<dbReference type="Pfam" id="PF25973">
    <property type="entry name" value="BSH_CzcB"/>
    <property type="match status" value="1"/>
</dbReference>
<dbReference type="PRINTS" id="PR01490">
    <property type="entry name" value="RTXTOXIND"/>
</dbReference>
<comment type="subcellular location">
    <subcellularLocation>
        <location evidence="1">Cell envelope</location>
    </subcellularLocation>
</comment>
<dbReference type="InterPro" id="IPR058636">
    <property type="entry name" value="Beta-barrel_YknX"/>
</dbReference>
<keyword evidence="2" id="KW-0175">Coiled coil</keyword>
<feature type="domain" description="CzcB-like barrel-sandwich hybrid" evidence="5">
    <location>
        <begin position="287"/>
        <end position="376"/>
    </location>
</feature>
<feature type="domain" description="Multidrug resistance protein MdtA-like barrel-sandwich hybrid" evidence="4">
    <location>
        <begin position="99"/>
        <end position="189"/>
    </location>
</feature>
<sequence>MLRKKNSEPAQQPDAQQELLDFENPAVQPGKKDPKQFLKRNWKKITAVVCVAAVAAAVLLPKNSKKAVQASTQYMEAALERRDITNTFSGSGTISAANTYTVKSLVKGTVLTADFEVGDTIEKGTVLYTIDSSDVATSVEKAQLALEQAQRSYDDTADAQYIRSVIGGTVASIKVKAGDYVTAGQEIATVRDDSSLLLTLEFPAADASGFAVGQAAEVILNGTFETLSGTVQAVAGTDTISSGNLLVRTVTIAVKNNGSLTTAQAASATINGVSALASARFDYQHQQTVTATTSGTVAAVCVKEGTAIEANTAIVQLSGTELSRQVQSAADSLLNAQLSMSDTEKQMENYTITSPISGTVIQKNVKAGDTVGTDTTASETLCTIYDLSYLEMTLNVDELEILSIKEGQTVTITADAISDRTFTGVVTSVSAAGTTTGGTTTYPVTIRIDDTGDLLPGMNATAEIEVSSASNALAVPNGSVVRGNYVLVTEDSPSAANAVQDMTAPDGYVYVKITTGTSDNDSIEVTGGLQEGDTIAYDANAAEKQNASDSMEFMVGPGGTIAYDADAAEKQNASGSGGHGGGNGGPGGGGPGGGF</sequence>
<evidence type="ECO:0000313" key="7">
    <source>
        <dbReference type="EMBL" id="PDX58165.1"/>
    </source>
</evidence>
<evidence type="ECO:0000259" key="6">
    <source>
        <dbReference type="Pfam" id="PF25990"/>
    </source>
</evidence>
<dbReference type="SUPFAM" id="SSF111369">
    <property type="entry name" value="HlyD-like secretion proteins"/>
    <property type="match status" value="2"/>
</dbReference>
<reference evidence="7 8" key="1">
    <citation type="journal article" date="2017" name="Front. Microbiol.">
        <title>New Insights into the Diversity of the Genus Faecalibacterium.</title>
        <authorList>
            <person name="Benevides L."/>
            <person name="Burman S."/>
            <person name="Martin R."/>
            <person name="Robert V."/>
            <person name="Thomas M."/>
            <person name="Miquel S."/>
            <person name="Chain F."/>
            <person name="Sokol H."/>
            <person name="Bermudez-Humaran L.G."/>
            <person name="Morrison M."/>
            <person name="Langella P."/>
            <person name="Azevedo V.A."/>
            <person name="Chatel J.M."/>
            <person name="Soares S."/>
        </authorList>
    </citation>
    <scope>NUCLEOTIDE SEQUENCE [LARGE SCALE GENOMIC DNA]</scope>
    <source>
        <strain evidence="8">CNCM I-4540</strain>
    </source>
</reference>
<dbReference type="InterPro" id="IPR050465">
    <property type="entry name" value="UPF0194_transport"/>
</dbReference>
<dbReference type="PANTHER" id="PTHR32347">
    <property type="entry name" value="EFFLUX SYSTEM COMPONENT YKNX-RELATED"/>
    <property type="match status" value="1"/>
</dbReference>
<accession>A0A2A6Z9T6</accession>
<name>A0A2A6Z9T6_9FIRM</name>